<name>A0A6C0K946_9ZZZZ</name>
<dbReference type="Pfam" id="PF00692">
    <property type="entry name" value="dUTPase"/>
    <property type="match status" value="1"/>
</dbReference>
<feature type="domain" description="dUTPase-like" evidence="1">
    <location>
        <begin position="27"/>
        <end position="155"/>
    </location>
</feature>
<proteinExistence type="predicted"/>
<dbReference type="InterPro" id="IPR036157">
    <property type="entry name" value="dUTPase-like_sf"/>
</dbReference>
<evidence type="ECO:0000259" key="1">
    <source>
        <dbReference type="Pfam" id="PF00692"/>
    </source>
</evidence>
<reference evidence="2" key="1">
    <citation type="journal article" date="2020" name="Nature">
        <title>Giant virus diversity and host interactions through global metagenomics.</title>
        <authorList>
            <person name="Schulz F."/>
            <person name="Roux S."/>
            <person name="Paez-Espino D."/>
            <person name="Jungbluth S."/>
            <person name="Walsh D.A."/>
            <person name="Denef V.J."/>
            <person name="McMahon K.D."/>
            <person name="Konstantinidis K.T."/>
            <person name="Eloe-Fadrosh E.A."/>
            <person name="Kyrpides N.C."/>
            <person name="Woyke T."/>
        </authorList>
    </citation>
    <scope>NUCLEOTIDE SEQUENCE</scope>
    <source>
        <strain evidence="2">GVMAG-S-1101172-89</strain>
    </source>
</reference>
<dbReference type="Gene3D" id="2.70.40.10">
    <property type="match status" value="1"/>
</dbReference>
<protein>
    <recommendedName>
        <fullName evidence="1">dUTPase-like domain-containing protein</fullName>
    </recommendedName>
</protein>
<accession>A0A6C0K946</accession>
<evidence type="ECO:0000313" key="2">
    <source>
        <dbReference type="EMBL" id="QHU12788.1"/>
    </source>
</evidence>
<sequence length="156" mass="17023">MPYTLVIVPVHGDHNIVQYYNEIAALPRSDENAGVDLITCESWGGIEPHLLDLGVRAMLVDSATKQPVHYWLLPRSSIYKTGYFMANSVGVIDKTYRGILKAPVLTGGLIGMPGLLYGHRHFQIVAPDMGHIERIVLSSELPETARGHGGFGSTGK</sequence>
<dbReference type="AlphaFoldDB" id="A0A6C0K946"/>
<dbReference type="EMBL" id="MN740809">
    <property type="protein sequence ID" value="QHU12788.1"/>
    <property type="molecule type" value="Genomic_DNA"/>
</dbReference>
<dbReference type="SUPFAM" id="SSF51283">
    <property type="entry name" value="dUTPase-like"/>
    <property type="match status" value="1"/>
</dbReference>
<dbReference type="InterPro" id="IPR029054">
    <property type="entry name" value="dUTPase-like"/>
</dbReference>
<organism evidence="2">
    <name type="scientific">viral metagenome</name>
    <dbReference type="NCBI Taxonomy" id="1070528"/>
    <lineage>
        <taxon>unclassified sequences</taxon>
        <taxon>metagenomes</taxon>
        <taxon>organismal metagenomes</taxon>
    </lineage>
</organism>